<comment type="catalytic activity">
    <reaction evidence="1">
        <text>ATP + protein L-histidine = ADP + protein N-phospho-L-histidine.</text>
        <dbReference type="EC" id="2.7.13.3"/>
    </reaction>
</comment>
<dbReference type="PANTHER" id="PTHR41523:SF8">
    <property type="entry name" value="ETHYLENE RESPONSE SENSOR PROTEIN"/>
    <property type="match status" value="1"/>
</dbReference>
<protein>
    <recommendedName>
        <fullName evidence="2">histidine kinase</fullName>
        <ecNumber evidence="2">2.7.13.3</ecNumber>
    </recommendedName>
</protein>
<feature type="signal peptide" evidence="10">
    <location>
        <begin position="1"/>
        <end position="21"/>
    </location>
</feature>
<evidence type="ECO:0000256" key="10">
    <source>
        <dbReference type="SAM" id="SignalP"/>
    </source>
</evidence>
<accession>A0ABW3K219</accession>
<evidence type="ECO:0000256" key="1">
    <source>
        <dbReference type="ARBA" id="ARBA00000085"/>
    </source>
</evidence>
<keyword evidence="9" id="KW-0812">Transmembrane</keyword>
<feature type="repeat" description="TPR" evidence="8">
    <location>
        <begin position="201"/>
        <end position="234"/>
    </location>
</feature>
<name>A0ABW3K219_9BACT</name>
<keyword evidence="13" id="KW-1185">Reference proteome</keyword>
<feature type="transmembrane region" description="Helical" evidence="9">
    <location>
        <begin position="399"/>
        <end position="421"/>
    </location>
</feature>
<dbReference type="InterPro" id="IPR011990">
    <property type="entry name" value="TPR-like_helical_dom_sf"/>
</dbReference>
<evidence type="ECO:0000256" key="3">
    <source>
        <dbReference type="ARBA" id="ARBA00022553"/>
    </source>
</evidence>
<evidence type="ECO:0000256" key="9">
    <source>
        <dbReference type="SAM" id="Phobius"/>
    </source>
</evidence>
<dbReference type="EC" id="2.7.13.3" evidence="2"/>
<evidence type="ECO:0000256" key="4">
    <source>
        <dbReference type="ARBA" id="ARBA00022679"/>
    </source>
</evidence>
<evidence type="ECO:0000256" key="8">
    <source>
        <dbReference type="PROSITE-ProRule" id="PRU00339"/>
    </source>
</evidence>
<feature type="domain" description="Histidine kinase" evidence="11">
    <location>
        <begin position="437"/>
        <end position="629"/>
    </location>
</feature>
<dbReference type="InterPro" id="IPR005467">
    <property type="entry name" value="His_kinase_dom"/>
</dbReference>
<keyword evidence="9" id="KW-1133">Transmembrane helix</keyword>
<dbReference type="RefSeq" id="WP_377577956.1">
    <property type="nucleotide sequence ID" value="NZ_JBHTKA010000001.1"/>
</dbReference>
<dbReference type="Pfam" id="PF07568">
    <property type="entry name" value="HisKA_2"/>
    <property type="match status" value="1"/>
</dbReference>
<keyword evidence="10" id="KW-0732">Signal</keyword>
<keyword evidence="6" id="KW-0418">Kinase</keyword>
<dbReference type="Pfam" id="PF13424">
    <property type="entry name" value="TPR_12"/>
    <property type="match status" value="2"/>
</dbReference>
<dbReference type="PROSITE" id="PS50005">
    <property type="entry name" value="TPR"/>
    <property type="match status" value="3"/>
</dbReference>
<keyword evidence="9" id="KW-0472">Membrane</keyword>
<evidence type="ECO:0000313" key="12">
    <source>
        <dbReference type="EMBL" id="MFD0999465.1"/>
    </source>
</evidence>
<dbReference type="SUPFAM" id="SSF48452">
    <property type="entry name" value="TPR-like"/>
    <property type="match status" value="2"/>
</dbReference>
<keyword evidence="7" id="KW-0067">ATP-binding</keyword>
<dbReference type="InterPro" id="IPR036890">
    <property type="entry name" value="HATPase_C_sf"/>
</dbReference>
<dbReference type="EMBL" id="JBHTKA010000001">
    <property type="protein sequence ID" value="MFD0999465.1"/>
    <property type="molecule type" value="Genomic_DNA"/>
</dbReference>
<gene>
    <name evidence="12" type="ORF">ACFQ21_09110</name>
</gene>
<keyword evidence="3" id="KW-0597">Phosphoprotein</keyword>
<dbReference type="PANTHER" id="PTHR41523">
    <property type="entry name" value="TWO-COMPONENT SYSTEM SENSOR PROTEIN"/>
    <property type="match status" value="1"/>
</dbReference>
<evidence type="ECO:0000256" key="2">
    <source>
        <dbReference type="ARBA" id="ARBA00012438"/>
    </source>
</evidence>
<dbReference type="InterPro" id="IPR011495">
    <property type="entry name" value="Sig_transdc_His_kin_sub2_dim/P"/>
</dbReference>
<keyword evidence="5" id="KW-0547">Nucleotide-binding</keyword>
<keyword evidence="4" id="KW-0808">Transferase</keyword>
<dbReference type="Gene3D" id="3.30.450.20">
    <property type="entry name" value="PAS domain"/>
    <property type="match status" value="1"/>
</dbReference>
<evidence type="ECO:0000313" key="13">
    <source>
        <dbReference type="Proteomes" id="UP001597112"/>
    </source>
</evidence>
<evidence type="ECO:0000256" key="5">
    <source>
        <dbReference type="ARBA" id="ARBA00022741"/>
    </source>
</evidence>
<dbReference type="Gene3D" id="1.25.40.10">
    <property type="entry name" value="Tetratricopeptide repeat domain"/>
    <property type="match status" value="3"/>
</dbReference>
<comment type="caution">
    <text evidence="12">The sequence shown here is derived from an EMBL/GenBank/DDBJ whole genome shotgun (WGS) entry which is preliminary data.</text>
</comment>
<proteinExistence type="predicted"/>
<dbReference type="Gene3D" id="3.30.565.10">
    <property type="entry name" value="Histidine kinase-like ATPase, C-terminal domain"/>
    <property type="match status" value="1"/>
</dbReference>
<dbReference type="Proteomes" id="UP001597112">
    <property type="component" value="Unassembled WGS sequence"/>
</dbReference>
<dbReference type="PROSITE" id="PS50109">
    <property type="entry name" value="HIS_KIN"/>
    <property type="match status" value="1"/>
</dbReference>
<dbReference type="InterPro" id="IPR003594">
    <property type="entry name" value="HATPase_dom"/>
</dbReference>
<feature type="chain" id="PRO_5045576247" description="histidine kinase" evidence="10">
    <location>
        <begin position="22"/>
        <end position="629"/>
    </location>
</feature>
<evidence type="ECO:0000256" key="6">
    <source>
        <dbReference type="ARBA" id="ARBA00022777"/>
    </source>
</evidence>
<evidence type="ECO:0000259" key="11">
    <source>
        <dbReference type="PROSITE" id="PS50109"/>
    </source>
</evidence>
<sequence>MKLAYLLALALCIPLCCTAQSKTDSLKTLLATAIRENDPDKAASHLSHIGYDFLTAHEYDSALSCYYRSIRYSTKKPDLTASTFECMGVAYNNKGFSDSTLFYYNKALALYEEARDTTHIVIIETNLSLLYKNLGLYEKSLEHAFRALTILEHQKPDRTLASCYNTIGAVYAKLEDYTNALLYYSKALAIRKQIDYTKGIGQSYNNIGEVYISLHQYDSALKNLFRSVDIKKNAGDRNAVGTTLNLIGETYLSQNKVKEAESYFRESLAIKKEFGERLNEAIALNNLGKVKLLSNDLPAAENFILEAEDHIRVAGSLDELRKNLELKVQLYSNRSDYKKALHFANELMIVKDSLLDHEKVESLTSMQIQYETEKKEQQISILEQDKALQHAEIKTKQTWIQSLIIIVTLITVIAALLYYGYRQSQRNKNRVENLLKELHHRVKNNLQVLSSVLSLQSRHLTDENAIQVIKSSESRVNTMALIHKKLYSDQDNRTINMKEYIQELVTYLMHTYGLSHKLEFTLNSTDIYLDVDKAIPTGLILNEIVSNAMKYAYNEHPAPALQISISAPQSSELILQVTDNGPGIPEAAQHETPQSFGLRMVKTLTRELKGKISVQSYTGTTFTLQIPVT</sequence>
<reference evidence="13" key="1">
    <citation type="journal article" date="2019" name="Int. J. Syst. Evol. Microbiol.">
        <title>The Global Catalogue of Microorganisms (GCM) 10K type strain sequencing project: providing services to taxonomists for standard genome sequencing and annotation.</title>
        <authorList>
            <consortium name="The Broad Institute Genomics Platform"/>
            <consortium name="The Broad Institute Genome Sequencing Center for Infectious Disease"/>
            <person name="Wu L."/>
            <person name="Ma J."/>
        </authorList>
    </citation>
    <scope>NUCLEOTIDE SEQUENCE [LARGE SCALE GENOMIC DNA]</scope>
    <source>
        <strain evidence="13">CCUG 58938</strain>
    </source>
</reference>
<keyword evidence="8" id="KW-0802">TPR repeat</keyword>
<evidence type="ECO:0000256" key="7">
    <source>
        <dbReference type="ARBA" id="ARBA00022840"/>
    </source>
</evidence>
<dbReference type="SMART" id="SM00387">
    <property type="entry name" value="HATPase_c"/>
    <property type="match status" value="1"/>
</dbReference>
<dbReference type="Pfam" id="PF02518">
    <property type="entry name" value="HATPase_c"/>
    <property type="match status" value="1"/>
</dbReference>
<dbReference type="SUPFAM" id="SSF55874">
    <property type="entry name" value="ATPase domain of HSP90 chaperone/DNA topoisomerase II/histidine kinase"/>
    <property type="match status" value="1"/>
</dbReference>
<organism evidence="12 13">
    <name type="scientific">Ohtaekwangia kribbensis</name>
    <dbReference type="NCBI Taxonomy" id="688913"/>
    <lineage>
        <taxon>Bacteria</taxon>
        <taxon>Pseudomonadati</taxon>
        <taxon>Bacteroidota</taxon>
        <taxon>Cytophagia</taxon>
        <taxon>Cytophagales</taxon>
        <taxon>Fulvivirgaceae</taxon>
        <taxon>Ohtaekwangia</taxon>
    </lineage>
</organism>
<feature type="repeat" description="TPR" evidence="8">
    <location>
        <begin position="161"/>
        <end position="194"/>
    </location>
</feature>
<feature type="repeat" description="TPR" evidence="8">
    <location>
        <begin position="241"/>
        <end position="274"/>
    </location>
</feature>
<dbReference type="InterPro" id="IPR019734">
    <property type="entry name" value="TPR_rpt"/>
</dbReference>
<dbReference type="SMART" id="SM00028">
    <property type="entry name" value="TPR"/>
    <property type="match status" value="7"/>
</dbReference>